<dbReference type="Gene3D" id="3.20.20.70">
    <property type="entry name" value="Aldolase class I"/>
    <property type="match status" value="1"/>
</dbReference>
<accession>A0A1M7L3H1</accession>
<keyword evidence="3" id="KW-0704">Schiff base</keyword>
<name>A0A1M7L3H1_9ACTN</name>
<evidence type="ECO:0000256" key="4">
    <source>
        <dbReference type="PIRNR" id="PIRNR001365"/>
    </source>
</evidence>
<dbReference type="STRING" id="134849.SAMN05443668_1011345"/>
<organism evidence="7 8">
    <name type="scientific">Cryptosporangium aurantiacum</name>
    <dbReference type="NCBI Taxonomy" id="134849"/>
    <lineage>
        <taxon>Bacteria</taxon>
        <taxon>Bacillati</taxon>
        <taxon>Actinomycetota</taxon>
        <taxon>Actinomycetes</taxon>
        <taxon>Cryptosporangiales</taxon>
        <taxon>Cryptosporangiaceae</taxon>
        <taxon>Cryptosporangium</taxon>
    </lineage>
</organism>
<feature type="active site" description="Schiff-base intermediate with substrate" evidence="5">
    <location>
        <position position="158"/>
    </location>
</feature>
<dbReference type="Proteomes" id="UP000184440">
    <property type="component" value="Unassembled WGS sequence"/>
</dbReference>
<protein>
    <submittedName>
        <fullName evidence="7">4-hydroxy-tetrahydrodipicolinate synthase</fullName>
    </submittedName>
</protein>
<dbReference type="EMBL" id="FRCS01000001">
    <property type="protein sequence ID" value="SHM72541.1"/>
    <property type="molecule type" value="Genomic_DNA"/>
</dbReference>
<evidence type="ECO:0000256" key="5">
    <source>
        <dbReference type="PIRSR" id="PIRSR001365-1"/>
    </source>
</evidence>
<dbReference type="InterPro" id="IPR020625">
    <property type="entry name" value="Schiff_base-form_aldolases_AS"/>
</dbReference>
<dbReference type="SUPFAM" id="SSF51569">
    <property type="entry name" value="Aldolase"/>
    <property type="match status" value="1"/>
</dbReference>
<comment type="similarity">
    <text evidence="1 4">Belongs to the DapA family.</text>
</comment>
<gene>
    <name evidence="7" type="ORF">SAMN05443668_1011345</name>
</gene>
<dbReference type="GO" id="GO:0008840">
    <property type="term" value="F:4-hydroxy-tetrahydrodipicolinate synthase activity"/>
    <property type="evidence" value="ECO:0007669"/>
    <property type="project" value="TreeGrafter"/>
</dbReference>
<evidence type="ECO:0000313" key="8">
    <source>
        <dbReference type="Proteomes" id="UP000184440"/>
    </source>
</evidence>
<proteinExistence type="inferred from homology"/>
<dbReference type="PROSITE" id="PS00666">
    <property type="entry name" value="DHDPS_2"/>
    <property type="match status" value="1"/>
</dbReference>
<evidence type="ECO:0000256" key="6">
    <source>
        <dbReference type="PIRSR" id="PIRSR001365-2"/>
    </source>
</evidence>
<dbReference type="Pfam" id="PF00701">
    <property type="entry name" value="DHDPS"/>
    <property type="match status" value="1"/>
</dbReference>
<evidence type="ECO:0000256" key="3">
    <source>
        <dbReference type="ARBA" id="ARBA00023270"/>
    </source>
</evidence>
<reference evidence="7 8" key="1">
    <citation type="submission" date="2016-11" db="EMBL/GenBank/DDBJ databases">
        <authorList>
            <person name="Jaros S."/>
            <person name="Januszkiewicz K."/>
            <person name="Wedrychowicz H."/>
        </authorList>
    </citation>
    <scope>NUCLEOTIDE SEQUENCE [LARGE SCALE GENOMIC DNA]</scope>
    <source>
        <strain evidence="7 8">DSM 46144</strain>
    </source>
</reference>
<feature type="active site" description="Proton donor/acceptor" evidence="5">
    <location>
        <position position="130"/>
    </location>
</feature>
<evidence type="ECO:0000313" key="7">
    <source>
        <dbReference type="EMBL" id="SHM72541.1"/>
    </source>
</evidence>
<feature type="binding site" evidence="6">
    <location>
        <position position="201"/>
    </location>
    <ligand>
        <name>pyruvate</name>
        <dbReference type="ChEBI" id="CHEBI:15361"/>
    </ligand>
</feature>
<dbReference type="OrthoDB" id="9782828at2"/>
<dbReference type="AlphaFoldDB" id="A0A1M7L3H1"/>
<dbReference type="PANTHER" id="PTHR12128:SF66">
    <property type="entry name" value="4-HYDROXY-2-OXOGLUTARATE ALDOLASE, MITOCHONDRIAL"/>
    <property type="match status" value="1"/>
</dbReference>
<dbReference type="InterPro" id="IPR002220">
    <property type="entry name" value="DapA-like"/>
</dbReference>
<dbReference type="RefSeq" id="WP_073252449.1">
    <property type="nucleotide sequence ID" value="NZ_FRCS01000001.1"/>
</dbReference>
<dbReference type="SMART" id="SM01130">
    <property type="entry name" value="DHDPS"/>
    <property type="match status" value="1"/>
</dbReference>
<dbReference type="PANTHER" id="PTHR12128">
    <property type="entry name" value="DIHYDRODIPICOLINATE SYNTHASE"/>
    <property type="match status" value="1"/>
</dbReference>
<dbReference type="PIRSF" id="PIRSF001365">
    <property type="entry name" value="DHDPS"/>
    <property type="match status" value="1"/>
</dbReference>
<dbReference type="GO" id="GO:0044281">
    <property type="term" value="P:small molecule metabolic process"/>
    <property type="evidence" value="ECO:0007669"/>
    <property type="project" value="UniProtKB-ARBA"/>
</dbReference>
<evidence type="ECO:0000256" key="2">
    <source>
        <dbReference type="ARBA" id="ARBA00023239"/>
    </source>
</evidence>
<dbReference type="PRINTS" id="PR00146">
    <property type="entry name" value="DHPICSNTHASE"/>
</dbReference>
<dbReference type="InterPro" id="IPR013785">
    <property type="entry name" value="Aldolase_TIM"/>
</dbReference>
<keyword evidence="8" id="KW-1185">Reference proteome</keyword>
<sequence>MTPTGLFVPLITPFDASGGVATDALEALGHQVLDAGATGLVALGTTGEPAALTDTERRTVVDVAAAICRDRGAPLLVGAATAEALAALGDRPEVTAALTVVPPFVRPGEAGVVAHFRALAAGSPVPLIVYDVPQRTGQHLSAATLRELAAIPGVVGVKHAPGVVTADTVALLADPPRDFAILGGDDAFVAPVLALGAHGGVLASAHCATPDFVRLIGAWRDADPAVARQLGHRLSRLSAALFAGPNPTVLKGVLHAQGRIPTPDVRLPLLPAARPLVTAALAQLTA</sequence>
<keyword evidence="2 4" id="KW-0456">Lyase</keyword>
<feature type="binding site" evidence="6">
    <location>
        <position position="46"/>
    </location>
    <ligand>
        <name>pyruvate</name>
        <dbReference type="ChEBI" id="CHEBI:15361"/>
    </ligand>
</feature>
<evidence type="ECO:0000256" key="1">
    <source>
        <dbReference type="ARBA" id="ARBA00007592"/>
    </source>
</evidence>